<evidence type="ECO:0000313" key="2">
    <source>
        <dbReference type="Proteomes" id="UP001054821"/>
    </source>
</evidence>
<keyword evidence="2" id="KW-1185">Reference proteome</keyword>
<protein>
    <submittedName>
        <fullName evidence="1">Uncharacterized protein</fullName>
    </submittedName>
</protein>
<dbReference type="EMBL" id="JAJFAZ020000004">
    <property type="protein sequence ID" value="KAI5334951.1"/>
    <property type="molecule type" value="Genomic_DNA"/>
</dbReference>
<comment type="caution">
    <text evidence="1">The sequence shown here is derived from an EMBL/GenBank/DDBJ whole genome shotgun (WGS) entry which is preliminary data.</text>
</comment>
<dbReference type="AlphaFoldDB" id="A0AAD4W3K1"/>
<evidence type="ECO:0000313" key="1">
    <source>
        <dbReference type="EMBL" id="KAI5334951.1"/>
    </source>
</evidence>
<organism evidence="1 2">
    <name type="scientific">Prunus dulcis</name>
    <name type="common">Almond</name>
    <name type="synonym">Amygdalus dulcis</name>
    <dbReference type="NCBI Taxonomy" id="3755"/>
    <lineage>
        <taxon>Eukaryota</taxon>
        <taxon>Viridiplantae</taxon>
        <taxon>Streptophyta</taxon>
        <taxon>Embryophyta</taxon>
        <taxon>Tracheophyta</taxon>
        <taxon>Spermatophyta</taxon>
        <taxon>Magnoliopsida</taxon>
        <taxon>eudicotyledons</taxon>
        <taxon>Gunneridae</taxon>
        <taxon>Pentapetalae</taxon>
        <taxon>rosids</taxon>
        <taxon>fabids</taxon>
        <taxon>Rosales</taxon>
        <taxon>Rosaceae</taxon>
        <taxon>Amygdaloideae</taxon>
        <taxon>Amygdaleae</taxon>
        <taxon>Prunus</taxon>
    </lineage>
</organism>
<proteinExistence type="predicted"/>
<accession>A0AAD4W3K1</accession>
<gene>
    <name evidence="1" type="ORF">L3X38_025084</name>
</gene>
<reference evidence="1 2" key="1">
    <citation type="journal article" date="2022" name="G3 (Bethesda)">
        <title>Whole-genome sequence and methylome profiling of the almond [Prunus dulcis (Mill.) D.A. Webb] cultivar 'Nonpareil'.</title>
        <authorList>
            <person name="D'Amico-Willman K.M."/>
            <person name="Ouma W.Z."/>
            <person name="Meulia T."/>
            <person name="Sideli G.M."/>
            <person name="Gradziel T.M."/>
            <person name="Fresnedo-Ramirez J."/>
        </authorList>
    </citation>
    <scope>NUCLEOTIDE SEQUENCE [LARGE SCALE GENOMIC DNA]</scope>
    <source>
        <strain evidence="1">Clone GOH B32 T37-40</strain>
    </source>
</reference>
<dbReference type="Proteomes" id="UP001054821">
    <property type="component" value="Chromosome 4"/>
</dbReference>
<name>A0AAD4W3K1_PRUDU</name>
<sequence>MAVDWESEELSEDEEGQLEVIRALPPTMGIDRNDPKARQLLERLLKKGTIASVSGRRVPPQTHARNEVVAPIVPVGQVEQYGMVRRFMIYHEKEVEKCNA</sequence>